<dbReference type="AlphaFoldDB" id="A0A066Z197"/>
<feature type="compositionally biased region" description="Acidic residues" evidence="1">
    <location>
        <begin position="182"/>
        <end position="193"/>
    </location>
</feature>
<dbReference type="HOGENOM" id="CLU_085061_1_0_11"/>
<evidence type="ECO:0000313" key="4">
    <source>
        <dbReference type="Proteomes" id="UP000027178"/>
    </source>
</evidence>
<gene>
    <name evidence="3" type="ORF">KCH_10180</name>
</gene>
<organism evidence="3 4">
    <name type="scientific">Kitasatospora cheerisanensis KCTC 2395</name>
    <dbReference type="NCBI Taxonomy" id="1348663"/>
    <lineage>
        <taxon>Bacteria</taxon>
        <taxon>Bacillati</taxon>
        <taxon>Actinomycetota</taxon>
        <taxon>Actinomycetes</taxon>
        <taxon>Kitasatosporales</taxon>
        <taxon>Streptomycetaceae</taxon>
        <taxon>Kitasatospora</taxon>
    </lineage>
</organism>
<feature type="region of interest" description="Disordered" evidence="1">
    <location>
        <begin position="172"/>
        <end position="193"/>
    </location>
</feature>
<accession>A0A066Z197</accession>
<dbReference type="Pfam" id="PF14024">
    <property type="entry name" value="DUF4240"/>
    <property type="match status" value="1"/>
</dbReference>
<protein>
    <recommendedName>
        <fullName evidence="2">DUF4240 domain-containing protein</fullName>
    </recommendedName>
</protein>
<dbReference type="EMBL" id="JNBY01000045">
    <property type="protein sequence ID" value="KDN87247.1"/>
    <property type="molecule type" value="Genomic_DNA"/>
</dbReference>
<sequence length="208" mass="23102">MRSPPAGRPLSVPAGRLTAMDNDEFWQLIDAARAATTPALPVEEALVDVLAGLPEPEIFRFEDCFMRLHGALYRWDVWAAAYLIGGGCSDDSFMDFRAGVIAEGRAWYEKVLASPDALAEHPAAAGEDPFEAEGLFFNEAVNYVAPHAFERRTGDREAFYPAYDLYRAEQGVESPADPEAGMGEEFDFDDDEEMERRLPRLAALYLVD</sequence>
<name>A0A066Z197_9ACTN</name>
<evidence type="ECO:0000259" key="2">
    <source>
        <dbReference type="Pfam" id="PF14024"/>
    </source>
</evidence>
<evidence type="ECO:0000313" key="3">
    <source>
        <dbReference type="EMBL" id="KDN87247.1"/>
    </source>
</evidence>
<proteinExistence type="predicted"/>
<feature type="domain" description="DUF4240" evidence="2">
    <location>
        <begin position="20"/>
        <end position="151"/>
    </location>
</feature>
<comment type="caution">
    <text evidence="3">The sequence shown here is derived from an EMBL/GenBank/DDBJ whole genome shotgun (WGS) entry which is preliminary data.</text>
</comment>
<dbReference type="InterPro" id="IPR025334">
    <property type="entry name" value="DUF4240"/>
</dbReference>
<dbReference type="eggNOG" id="COG3831">
    <property type="taxonomic scope" value="Bacteria"/>
</dbReference>
<dbReference type="PATRIC" id="fig|1348663.4.peg.971"/>
<evidence type="ECO:0000256" key="1">
    <source>
        <dbReference type="SAM" id="MobiDB-lite"/>
    </source>
</evidence>
<dbReference type="Proteomes" id="UP000027178">
    <property type="component" value="Unassembled WGS sequence"/>
</dbReference>
<reference evidence="3 4" key="1">
    <citation type="submission" date="2014-05" db="EMBL/GenBank/DDBJ databases">
        <title>Draft Genome Sequence of Kitasatospora cheerisanensis KCTC 2395.</title>
        <authorList>
            <person name="Nam D.H."/>
        </authorList>
    </citation>
    <scope>NUCLEOTIDE SEQUENCE [LARGE SCALE GENOMIC DNA]</scope>
    <source>
        <strain evidence="3 4">KCTC 2395</strain>
    </source>
</reference>
<keyword evidence="4" id="KW-1185">Reference proteome</keyword>